<keyword evidence="2" id="KW-1185">Reference proteome</keyword>
<dbReference type="GeneID" id="77936451"/>
<dbReference type="EMBL" id="MN183282">
    <property type="protein sequence ID" value="QED11579.1"/>
    <property type="molecule type" value="Genomic_DNA"/>
</dbReference>
<protein>
    <submittedName>
        <fullName evidence="1">Uncharacterized protein</fullName>
    </submittedName>
</protein>
<sequence>MKSSIRKVPEALTSGDRIIFSQGMGGTGEVVTVKSVTFDDGEIAYIHTNEKPFPILSLIDNTVKLAA</sequence>
<dbReference type="Proteomes" id="UP000321915">
    <property type="component" value="Segment"/>
</dbReference>
<organism evidence="1 2">
    <name type="scientific">Arthrobacter phage Qui</name>
    <dbReference type="NCBI Taxonomy" id="2603260"/>
    <lineage>
        <taxon>Viruses</taxon>
        <taxon>Duplodnaviria</taxon>
        <taxon>Heunggongvirae</taxon>
        <taxon>Uroviricota</taxon>
        <taxon>Caudoviricetes</taxon>
        <taxon>Quivirus</taxon>
        <taxon>Quivirus qui</taxon>
    </lineage>
</organism>
<name>A0A5B8WHS2_9CAUD</name>
<accession>A0A5B8WHS2</accession>
<evidence type="ECO:0000313" key="1">
    <source>
        <dbReference type="EMBL" id="QED11579.1"/>
    </source>
</evidence>
<dbReference type="KEGG" id="vg:77936451"/>
<gene>
    <name evidence="1" type="primary">89</name>
    <name evidence="1" type="ORF">SEA_QUI_89</name>
</gene>
<proteinExistence type="predicted"/>
<reference evidence="1 2" key="1">
    <citation type="submission" date="2019-07" db="EMBL/GenBank/DDBJ databases">
        <authorList>
            <person name="Abdullah A."/>
            <person name="Lima G.C."/>
            <person name="Cuneo C.K."/>
            <person name="Ennest D.C."/>
            <person name="Fritz K.J."/>
            <person name="Johnson B.T."/>
            <person name="Larson S.M."/>
            <person name="Lemunyete M.N."/>
            <person name="Murray M.B."/>
            <person name="Osmond D.E."/>
            <person name="Patras K.A."/>
            <person name="Ransibrahmanakul S."/>
            <person name="Simpson K.A."/>
            <person name="Thull B.S."/>
            <person name="Wetzel S."/>
            <person name="Bonilla J.A."/>
            <person name="Klyczek K."/>
            <person name="Garlena R.A."/>
            <person name="Russell D.A."/>
            <person name="Pope W.H."/>
            <person name="Jacobs-Sera D."/>
            <person name="Hatfull G.F."/>
        </authorList>
    </citation>
    <scope>NUCLEOTIDE SEQUENCE [LARGE SCALE GENOMIC DNA]</scope>
</reference>
<dbReference type="RefSeq" id="YP_010660455.1">
    <property type="nucleotide sequence ID" value="NC_070877.1"/>
</dbReference>
<evidence type="ECO:0000313" key="2">
    <source>
        <dbReference type="Proteomes" id="UP000321915"/>
    </source>
</evidence>